<evidence type="ECO:0000313" key="2">
    <source>
        <dbReference type="EMBL" id="KAK6956675.1"/>
    </source>
</evidence>
<proteinExistence type="predicted"/>
<dbReference type="EMBL" id="JBANMG010000002">
    <property type="protein sequence ID" value="KAK6956675.1"/>
    <property type="molecule type" value="Genomic_DNA"/>
</dbReference>
<comment type="caution">
    <text evidence="2">The sequence shown here is derived from an EMBL/GenBank/DDBJ whole genome shotgun (WGS) entry which is preliminary data.</text>
</comment>
<keyword evidence="3" id="KW-1185">Reference proteome</keyword>
<feature type="compositionally biased region" description="Basic and acidic residues" evidence="1">
    <location>
        <begin position="140"/>
        <end position="157"/>
    </location>
</feature>
<evidence type="ECO:0000256" key="1">
    <source>
        <dbReference type="SAM" id="MobiDB-lite"/>
    </source>
</evidence>
<gene>
    <name evidence="2" type="ORF">Daesc_001954</name>
</gene>
<name>A0AAX6MVN9_9PEZI</name>
<accession>A0AAX6MVN9</accession>
<feature type="compositionally biased region" description="Basic residues" evidence="1">
    <location>
        <begin position="174"/>
        <end position="183"/>
    </location>
</feature>
<sequence>MAEPLTRVDSAVQGLAESPTEKVSITKPLERVDSAVQGLSESPPKEKISHRRASSSSANVQSMKDLKDKDILKKPLITPLVKSVDLLFDTGVVVTARNMKNGVTIKDALDAIYKHNKKRADDELPKPYLKGFEWLPNHPQLKDDPSKKEERKEEWGRLHIHLSQTPGVSSSGGSKKKKNKNAE</sequence>
<feature type="region of interest" description="Disordered" evidence="1">
    <location>
        <begin position="1"/>
        <end position="64"/>
    </location>
</feature>
<feature type="region of interest" description="Disordered" evidence="1">
    <location>
        <begin position="133"/>
        <end position="183"/>
    </location>
</feature>
<protein>
    <submittedName>
        <fullName evidence="2">Uncharacterized protein</fullName>
    </submittedName>
</protein>
<reference evidence="2 3" key="1">
    <citation type="journal article" date="2024" name="Front Chem Biol">
        <title>Unveiling the potential of Daldinia eschscholtzii MFLUCC 19-0629 through bioactivity and bioinformatics studies for enhanced sustainable agriculture production.</title>
        <authorList>
            <person name="Brooks S."/>
            <person name="Weaver J.A."/>
            <person name="Klomchit A."/>
            <person name="Alharthi S.A."/>
            <person name="Onlamun T."/>
            <person name="Nurani R."/>
            <person name="Vong T.K."/>
            <person name="Alberti F."/>
            <person name="Greco C."/>
        </authorList>
    </citation>
    <scope>NUCLEOTIDE SEQUENCE [LARGE SCALE GENOMIC DNA]</scope>
    <source>
        <strain evidence="2">MFLUCC 19-0629</strain>
    </source>
</reference>
<evidence type="ECO:0000313" key="3">
    <source>
        <dbReference type="Proteomes" id="UP001369815"/>
    </source>
</evidence>
<dbReference type="AlphaFoldDB" id="A0AAX6MVN9"/>
<dbReference type="Proteomes" id="UP001369815">
    <property type="component" value="Unassembled WGS sequence"/>
</dbReference>
<organism evidence="2 3">
    <name type="scientific">Daldinia eschscholtzii</name>
    <dbReference type="NCBI Taxonomy" id="292717"/>
    <lineage>
        <taxon>Eukaryota</taxon>
        <taxon>Fungi</taxon>
        <taxon>Dikarya</taxon>
        <taxon>Ascomycota</taxon>
        <taxon>Pezizomycotina</taxon>
        <taxon>Sordariomycetes</taxon>
        <taxon>Xylariomycetidae</taxon>
        <taxon>Xylariales</taxon>
        <taxon>Hypoxylaceae</taxon>
        <taxon>Daldinia</taxon>
    </lineage>
</organism>